<dbReference type="RefSeq" id="XP_005842459.1">
    <property type="nucleotide sequence ID" value="XM_005842402.1"/>
</dbReference>
<evidence type="ECO:0000313" key="3">
    <source>
        <dbReference type="EnsemblProtists" id="EKX55479"/>
    </source>
</evidence>
<organism evidence="2">
    <name type="scientific">Guillardia theta (strain CCMP2712)</name>
    <name type="common">Cryptophyte</name>
    <dbReference type="NCBI Taxonomy" id="905079"/>
    <lineage>
        <taxon>Eukaryota</taxon>
        <taxon>Cryptophyceae</taxon>
        <taxon>Pyrenomonadales</taxon>
        <taxon>Geminigeraceae</taxon>
        <taxon>Guillardia</taxon>
    </lineage>
</organism>
<keyword evidence="4" id="KW-1185">Reference proteome</keyword>
<dbReference type="Proteomes" id="UP000011087">
    <property type="component" value="Unassembled WGS sequence"/>
</dbReference>
<protein>
    <submittedName>
        <fullName evidence="2 3">Uncharacterized protein</fullName>
    </submittedName>
</protein>
<dbReference type="EMBL" id="JH992965">
    <property type="protein sequence ID" value="EKX55479.1"/>
    <property type="molecule type" value="Genomic_DNA"/>
</dbReference>
<reference evidence="3" key="3">
    <citation type="submission" date="2015-06" db="UniProtKB">
        <authorList>
            <consortium name="EnsemblProtists"/>
        </authorList>
    </citation>
    <scope>IDENTIFICATION</scope>
</reference>
<reference evidence="2 4" key="1">
    <citation type="journal article" date="2012" name="Nature">
        <title>Algal genomes reveal evolutionary mosaicism and the fate of nucleomorphs.</title>
        <authorList>
            <consortium name="DOE Joint Genome Institute"/>
            <person name="Curtis B.A."/>
            <person name="Tanifuji G."/>
            <person name="Burki F."/>
            <person name="Gruber A."/>
            <person name="Irimia M."/>
            <person name="Maruyama S."/>
            <person name="Arias M.C."/>
            <person name="Ball S.G."/>
            <person name="Gile G.H."/>
            <person name="Hirakawa Y."/>
            <person name="Hopkins J.F."/>
            <person name="Kuo A."/>
            <person name="Rensing S.A."/>
            <person name="Schmutz J."/>
            <person name="Symeonidi A."/>
            <person name="Elias M."/>
            <person name="Eveleigh R.J."/>
            <person name="Herman E.K."/>
            <person name="Klute M.J."/>
            <person name="Nakayama T."/>
            <person name="Obornik M."/>
            <person name="Reyes-Prieto A."/>
            <person name="Armbrust E.V."/>
            <person name="Aves S.J."/>
            <person name="Beiko R.G."/>
            <person name="Coutinho P."/>
            <person name="Dacks J.B."/>
            <person name="Durnford D.G."/>
            <person name="Fast N.M."/>
            <person name="Green B.R."/>
            <person name="Grisdale C.J."/>
            <person name="Hempel F."/>
            <person name="Henrissat B."/>
            <person name="Hoppner M.P."/>
            <person name="Ishida K."/>
            <person name="Kim E."/>
            <person name="Koreny L."/>
            <person name="Kroth P.G."/>
            <person name="Liu Y."/>
            <person name="Malik S.B."/>
            <person name="Maier U.G."/>
            <person name="McRose D."/>
            <person name="Mock T."/>
            <person name="Neilson J.A."/>
            <person name="Onodera N.T."/>
            <person name="Poole A.M."/>
            <person name="Pritham E.J."/>
            <person name="Richards T.A."/>
            <person name="Rocap G."/>
            <person name="Roy S.W."/>
            <person name="Sarai C."/>
            <person name="Schaack S."/>
            <person name="Shirato S."/>
            <person name="Slamovits C.H."/>
            <person name="Spencer D.F."/>
            <person name="Suzuki S."/>
            <person name="Worden A.Z."/>
            <person name="Zauner S."/>
            <person name="Barry K."/>
            <person name="Bell C."/>
            <person name="Bharti A.K."/>
            <person name="Crow J.A."/>
            <person name="Grimwood J."/>
            <person name="Kramer R."/>
            <person name="Lindquist E."/>
            <person name="Lucas S."/>
            <person name="Salamov A."/>
            <person name="McFadden G.I."/>
            <person name="Lane C.E."/>
            <person name="Keeling P.J."/>
            <person name="Gray M.W."/>
            <person name="Grigoriev I.V."/>
            <person name="Archibald J.M."/>
        </authorList>
    </citation>
    <scope>NUCLEOTIDE SEQUENCE</scope>
    <source>
        <strain evidence="2 4">CCMP2712</strain>
    </source>
</reference>
<dbReference type="KEGG" id="gtt:GUITHDRAFT_149802"/>
<evidence type="ECO:0000313" key="4">
    <source>
        <dbReference type="Proteomes" id="UP000011087"/>
    </source>
</evidence>
<evidence type="ECO:0000256" key="1">
    <source>
        <dbReference type="SAM" id="SignalP"/>
    </source>
</evidence>
<dbReference type="HOGENOM" id="CLU_1438013_0_0_1"/>
<reference evidence="4" key="2">
    <citation type="submission" date="2012-11" db="EMBL/GenBank/DDBJ databases">
        <authorList>
            <person name="Kuo A."/>
            <person name="Curtis B.A."/>
            <person name="Tanifuji G."/>
            <person name="Burki F."/>
            <person name="Gruber A."/>
            <person name="Irimia M."/>
            <person name="Maruyama S."/>
            <person name="Arias M.C."/>
            <person name="Ball S.G."/>
            <person name="Gile G.H."/>
            <person name="Hirakawa Y."/>
            <person name="Hopkins J.F."/>
            <person name="Rensing S.A."/>
            <person name="Schmutz J."/>
            <person name="Symeonidi A."/>
            <person name="Elias M."/>
            <person name="Eveleigh R.J."/>
            <person name="Herman E.K."/>
            <person name="Klute M.J."/>
            <person name="Nakayama T."/>
            <person name="Obornik M."/>
            <person name="Reyes-Prieto A."/>
            <person name="Armbrust E.V."/>
            <person name="Aves S.J."/>
            <person name="Beiko R.G."/>
            <person name="Coutinho P."/>
            <person name="Dacks J.B."/>
            <person name="Durnford D.G."/>
            <person name="Fast N.M."/>
            <person name="Green B.R."/>
            <person name="Grisdale C."/>
            <person name="Hempe F."/>
            <person name="Henrissat B."/>
            <person name="Hoppner M.P."/>
            <person name="Ishida K.-I."/>
            <person name="Kim E."/>
            <person name="Koreny L."/>
            <person name="Kroth P.G."/>
            <person name="Liu Y."/>
            <person name="Malik S.-B."/>
            <person name="Maier U.G."/>
            <person name="McRose D."/>
            <person name="Mock T."/>
            <person name="Neilson J.A."/>
            <person name="Onodera N.T."/>
            <person name="Poole A.M."/>
            <person name="Pritham E.J."/>
            <person name="Richards T.A."/>
            <person name="Rocap G."/>
            <person name="Roy S.W."/>
            <person name="Sarai C."/>
            <person name="Schaack S."/>
            <person name="Shirato S."/>
            <person name="Slamovits C.H."/>
            <person name="Spencer D.F."/>
            <person name="Suzuki S."/>
            <person name="Worden A.Z."/>
            <person name="Zauner S."/>
            <person name="Barry K."/>
            <person name="Bell C."/>
            <person name="Bharti A.K."/>
            <person name="Crow J.A."/>
            <person name="Grimwood J."/>
            <person name="Kramer R."/>
            <person name="Lindquist E."/>
            <person name="Lucas S."/>
            <person name="Salamov A."/>
            <person name="McFadden G.I."/>
            <person name="Lane C.E."/>
            <person name="Keeling P.J."/>
            <person name="Gray M.W."/>
            <person name="Grigoriev I.V."/>
            <person name="Archibald J.M."/>
        </authorList>
    </citation>
    <scope>NUCLEOTIDE SEQUENCE</scope>
    <source>
        <strain evidence="4">CCMP2712</strain>
    </source>
</reference>
<keyword evidence="1" id="KW-0732">Signal</keyword>
<dbReference type="GeneID" id="17312189"/>
<feature type="non-terminal residue" evidence="2">
    <location>
        <position position="189"/>
    </location>
</feature>
<accession>L1K4E8</accession>
<gene>
    <name evidence="2" type="ORF">GUITHDRAFT_149802</name>
</gene>
<feature type="chain" id="PRO_5008772238" evidence="1">
    <location>
        <begin position="22"/>
        <end position="189"/>
    </location>
</feature>
<name>L1K4E8_GUITC</name>
<dbReference type="PaxDb" id="55529-EKX55479"/>
<proteinExistence type="predicted"/>
<dbReference type="AlphaFoldDB" id="L1K4E8"/>
<feature type="signal peptide" evidence="1">
    <location>
        <begin position="1"/>
        <end position="21"/>
    </location>
</feature>
<dbReference type="EnsemblProtists" id="EKX55479">
    <property type="protein sequence ID" value="EKX55479"/>
    <property type="gene ID" value="GUITHDRAFT_149802"/>
</dbReference>
<evidence type="ECO:0000313" key="2">
    <source>
        <dbReference type="EMBL" id="EKX55479.1"/>
    </source>
</evidence>
<sequence>MSRLGLQLLCLVLFHGLKACARNLDSRTCFERVVTGQVALNHCEKASSELLHILADHLSGHSSGCLAETWILLGTRFHDILSFPDEAITSERLSAARCDGRNVPRLWKPYVSHAMRAIVTGLRLLSDVKEAPKQGTHAALSLARVLLHPCTLADKASHPFLHLVHKYAWSNQAEKSSALDQSITEAKAL</sequence>